<sequence>MYHNEQNDNKSPRQTAQCSSTGPEDFIHAVVKKAGPALGVALTIPSVTVAQLVSQVRYDFVFIDMEHSPLGPEQMTAMVHGVVASSRGSCFPLVRVPSQGVEWIKWALDSGAAGIIVPMVNNQAEMRTIAQHALYPPRGRRSFGPSSAPWGLPNGPGGGVGEYIQRASEGKIAILPIIESTEGVENVEDIISVDGVSGVFIGPVDLRLSLGLSGADGEEPVYETALQKIIGATKKRGMVVGSLALDEKVARKRAMEGFNFLVVSTDAMSMVSRVKLDLDRASIVTAPHTAASL</sequence>
<dbReference type="InterPro" id="IPR015813">
    <property type="entry name" value="Pyrv/PenolPyrv_kinase-like_dom"/>
</dbReference>
<dbReference type="AlphaFoldDB" id="A0A9W4S0U1"/>
<dbReference type="GO" id="GO:0005737">
    <property type="term" value="C:cytoplasm"/>
    <property type="evidence" value="ECO:0007669"/>
    <property type="project" value="TreeGrafter"/>
</dbReference>
<reference evidence="5" key="1">
    <citation type="submission" date="2022-08" db="EMBL/GenBank/DDBJ databases">
        <authorList>
            <person name="Giroux E."/>
            <person name="Giroux E."/>
        </authorList>
    </citation>
    <scope>NUCLEOTIDE SEQUENCE</scope>
    <source>
        <strain evidence="5">H1091258</strain>
    </source>
</reference>
<dbReference type="GO" id="GO:0046872">
    <property type="term" value="F:metal ion binding"/>
    <property type="evidence" value="ECO:0007669"/>
    <property type="project" value="UniProtKB-KW"/>
</dbReference>
<dbReference type="SUPFAM" id="SSF51621">
    <property type="entry name" value="Phosphoenolpyruvate/pyruvate domain"/>
    <property type="match status" value="1"/>
</dbReference>
<protein>
    <recommendedName>
        <fullName evidence="4">HpcH/HpaI aldolase/citrate lyase domain-containing protein</fullName>
    </recommendedName>
</protein>
<evidence type="ECO:0000259" key="4">
    <source>
        <dbReference type="Pfam" id="PF03328"/>
    </source>
</evidence>
<dbReference type="PANTHER" id="PTHR30502:SF8">
    <property type="entry name" value="SYNTHASE, PUTATIVE-RELATED"/>
    <property type="match status" value="1"/>
</dbReference>
<gene>
    <name evidence="5" type="ORF">CGXH109_LOCUS95637</name>
</gene>
<evidence type="ECO:0000256" key="3">
    <source>
        <dbReference type="SAM" id="MobiDB-lite"/>
    </source>
</evidence>
<dbReference type="InterPro" id="IPR040442">
    <property type="entry name" value="Pyrv_kinase-like_dom_sf"/>
</dbReference>
<feature type="compositionally biased region" description="Basic and acidic residues" evidence="3">
    <location>
        <begin position="1"/>
        <end position="11"/>
    </location>
</feature>
<dbReference type="Proteomes" id="UP001152533">
    <property type="component" value="Unassembled WGS sequence"/>
</dbReference>
<feature type="compositionally biased region" description="Polar residues" evidence="3">
    <location>
        <begin position="12"/>
        <end position="21"/>
    </location>
</feature>
<evidence type="ECO:0000313" key="5">
    <source>
        <dbReference type="EMBL" id="CAI0650407.1"/>
    </source>
</evidence>
<dbReference type="Pfam" id="PF03328">
    <property type="entry name" value="HpcH_HpaI"/>
    <property type="match status" value="1"/>
</dbReference>
<name>A0A9W4S0U1_9PEZI</name>
<keyword evidence="2" id="KW-0456">Lyase</keyword>
<keyword evidence="1" id="KW-0479">Metal-binding</keyword>
<dbReference type="PANTHER" id="PTHR30502">
    <property type="entry name" value="2-KETO-3-DEOXY-L-RHAMNONATE ALDOLASE"/>
    <property type="match status" value="1"/>
</dbReference>
<dbReference type="InterPro" id="IPR050251">
    <property type="entry name" value="HpcH-HpaI_aldolase"/>
</dbReference>
<organism evidence="5 6">
    <name type="scientific">Colletotrichum noveboracense</name>
    <dbReference type="NCBI Taxonomy" id="2664923"/>
    <lineage>
        <taxon>Eukaryota</taxon>
        <taxon>Fungi</taxon>
        <taxon>Dikarya</taxon>
        <taxon>Ascomycota</taxon>
        <taxon>Pezizomycotina</taxon>
        <taxon>Sordariomycetes</taxon>
        <taxon>Hypocreomycetidae</taxon>
        <taxon>Glomerellales</taxon>
        <taxon>Glomerellaceae</taxon>
        <taxon>Colletotrichum</taxon>
        <taxon>Colletotrichum gloeosporioides species complex</taxon>
    </lineage>
</organism>
<feature type="region of interest" description="Disordered" evidence="3">
    <location>
        <begin position="1"/>
        <end position="21"/>
    </location>
</feature>
<evidence type="ECO:0000313" key="6">
    <source>
        <dbReference type="Proteomes" id="UP001152533"/>
    </source>
</evidence>
<proteinExistence type="predicted"/>
<comment type="caution">
    <text evidence="5">The sequence shown here is derived from an EMBL/GenBank/DDBJ whole genome shotgun (WGS) entry which is preliminary data.</text>
</comment>
<keyword evidence="6" id="KW-1185">Reference proteome</keyword>
<evidence type="ECO:0000256" key="1">
    <source>
        <dbReference type="ARBA" id="ARBA00022723"/>
    </source>
</evidence>
<dbReference type="Gene3D" id="3.20.20.60">
    <property type="entry name" value="Phosphoenolpyruvate-binding domains"/>
    <property type="match status" value="1"/>
</dbReference>
<accession>A0A9W4S0U1</accession>
<dbReference type="GO" id="GO:0016832">
    <property type="term" value="F:aldehyde-lyase activity"/>
    <property type="evidence" value="ECO:0007669"/>
    <property type="project" value="TreeGrafter"/>
</dbReference>
<evidence type="ECO:0000256" key="2">
    <source>
        <dbReference type="ARBA" id="ARBA00023239"/>
    </source>
</evidence>
<dbReference type="InterPro" id="IPR005000">
    <property type="entry name" value="Aldolase/citrate-lyase_domain"/>
</dbReference>
<feature type="domain" description="HpcH/HpaI aldolase/citrate lyase" evidence="4">
    <location>
        <begin position="49"/>
        <end position="271"/>
    </location>
</feature>
<dbReference type="EMBL" id="CAMGZC010000858">
    <property type="protein sequence ID" value="CAI0650407.1"/>
    <property type="molecule type" value="Genomic_DNA"/>
</dbReference>